<dbReference type="Pfam" id="PF21906">
    <property type="entry name" value="WHD_NrtR"/>
    <property type="match status" value="1"/>
</dbReference>
<dbReference type="OrthoDB" id="9786141at2"/>
<evidence type="ECO:0000313" key="5">
    <source>
        <dbReference type="EMBL" id="PWJ14764.1"/>
    </source>
</evidence>
<dbReference type="InterPro" id="IPR036390">
    <property type="entry name" value="WH_DNA-bd_sf"/>
</dbReference>
<dbReference type="InterPro" id="IPR054105">
    <property type="entry name" value="WHD_NrtR"/>
</dbReference>
<evidence type="ECO:0000256" key="2">
    <source>
        <dbReference type="ARBA" id="ARBA00022801"/>
    </source>
</evidence>
<proteinExistence type="inferred from homology"/>
<dbReference type="GO" id="GO:0016787">
    <property type="term" value="F:hydrolase activity"/>
    <property type="evidence" value="ECO:0007669"/>
    <property type="project" value="UniProtKB-KW"/>
</dbReference>
<dbReference type="InterPro" id="IPR015797">
    <property type="entry name" value="NUDIX_hydrolase-like_dom_sf"/>
</dbReference>
<dbReference type="InterPro" id="IPR020476">
    <property type="entry name" value="Nudix_hydrolase"/>
</dbReference>
<dbReference type="AlphaFoldDB" id="A0A315Y4R2"/>
<dbReference type="PANTHER" id="PTHR43736:SF1">
    <property type="entry name" value="DIHYDRONEOPTERIN TRIPHOSPHATE DIPHOSPHATASE"/>
    <property type="match status" value="1"/>
</dbReference>
<organism evidence="5 6">
    <name type="scientific">Ruminococcus flavefaciens</name>
    <dbReference type="NCBI Taxonomy" id="1265"/>
    <lineage>
        <taxon>Bacteria</taxon>
        <taxon>Bacillati</taxon>
        <taxon>Bacillota</taxon>
        <taxon>Clostridia</taxon>
        <taxon>Eubacteriales</taxon>
        <taxon>Oscillospiraceae</taxon>
        <taxon>Ruminococcus</taxon>
    </lineage>
</organism>
<gene>
    <name evidence="5" type="ORF">IE37_00750</name>
</gene>
<evidence type="ECO:0000259" key="4">
    <source>
        <dbReference type="PROSITE" id="PS51462"/>
    </source>
</evidence>
<dbReference type="EMBL" id="QGDI01000002">
    <property type="protein sequence ID" value="PWJ14764.1"/>
    <property type="molecule type" value="Genomic_DNA"/>
</dbReference>
<protein>
    <submittedName>
        <fullName evidence="5">ADP-ribose pyrophosphatase YjhB (NUDIX family)</fullName>
    </submittedName>
</protein>
<dbReference type="PANTHER" id="PTHR43736">
    <property type="entry name" value="ADP-RIBOSE PYROPHOSPHATASE"/>
    <property type="match status" value="1"/>
</dbReference>
<sequence>MATEKEFLSAYKLSDYERPSVTADVAAFMIRSEEKASYRRNPENRLSLLLIKRGGHPYKGMWALPGGFLNSNETVEECALREIKEETNVLPVSIMPVGVFSAPGRDPRGWIISHAYVSIIGDESVKQVAMDDASDAQWFDVDFVRDSGGEYCLTLSYGDVVLRAVLTEESSGFGRTSFAIKDSGSLAFDHAAMIASAVSALRRAAKSYDTIFDFLPEKFTLTAFQKVQETILNISFLPANFRRMVSKYVEETGEIVRGEGHRPAKLYRRKSND</sequence>
<dbReference type="InterPro" id="IPR036388">
    <property type="entry name" value="WH-like_DNA-bd_sf"/>
</dbReference>
<dbReference type="SUPFAM" id="SSF46785">
    <property type="entry name" value="Winged helix' DNA-binding domain"/>
    <property type="match status" value="1"/>
</dbReference>
<feature type="domain" description="Nudix hydrolase" evidence="4">
    <location>
        <begin position="20"/>
        <end position="167"/>
    </location>
</feature>
<dbReference type="Pfam" id="PF00293">
    <property type="entry name" value="NUDIX"/>
    <property type="match status" value="1"/>
</dbReference>
<reference evidence="5 6" key="1">
    <citation type="submission" date="2018-05" db="EMBL/GenBank/DDBJ databases">
        <title>The Hungate 1000. A catalogue of reference genomes from the rumen microbiome.</title>
        <authorList>
            <person name="Kelly W."/>
        </authorList>
    </citation>
    <scope>NUCLEOTIDE SEQUENCE [LARGE SCALE GENOMIC DNA]</scope>
    <source>
        <strain evidence="5 6">SAb67</strain>
    </source>
</reference>
<dbReference type="RefSeq" id="WP_109725673.1">
    <property type="nucleotide sequence ID" value="NZ_QGDI01000002.1"/>
</dbReference>
<dbReference type="PROSITE" id="PS51462">
    <property type="entry name" value="NUDIX"/>
    <property type="match status" value="1"/>
</dbReference>
<accession>A0A315Y4R2</accession>
<keyword evidence="2 3" id="KW-0378">Hydrolase</keyword>
<evidence type="ECO:0000256" key="1">
    <source>
        <dbReference type="ARBA" id="ARBA00005582"/>
    </source>
</evidence>
<dbReference type="InterPro" id="IPR020084">
    <property type="entry name" value="NUDIX_hydrolase_CS"/>
</dbReference>
<dbReference type="Proteomes" id="UP000245720">
    <property type="component" value="Unassembled WGS sequence"/>
</dbReference>
<dbReference type="SUPFAM" id="SSF55811">
    <property type="entry name" value="Nudix"/>
    <property type="match status" value="1"/>
</dbReference>
<comment type="caution">
    <text evidence="5">The sequence shown here is derived from an EMBL/GenBank/DDBJ whole genome shotgun (WGS) entry which is preliminary data.</text>
</comment>
<name>A0A315Y4R2_RUMFL</name>
<dbReference type="InterPro" id="IPR000086">
    <property type="entry name" value="NUDIX_hydrolase_dom"/>
</dbReference>
<dbReference type="CDD" id="cd18873">
    <property type="entry name" value="NUDIX_NadM_like"/>
    <property type="match status" value="1"/>
</dbReference>
<evidence type="ECO:0000256" key="3">
    <source>
        <dbReference type="RuleBase" id="RU003476"/>
    </source>
</evidence>
<dbReference type="Gene3D" id="1.10.10.10">
    <property type="entry name" value="Winged helix-like DNA-binding domain superfamily/Winged helix DNA-binding domain"/>
    <property type="match status" value="1"/>
</dbReference>
<comment type="similarity">
    <text evidence="1 3">Belongs to the Nudix hydrolase family.</text>
</comment>
<dbReference type="Gene3D" id="3.90.79.10">
    <property type="entry name" value="Nucleoside Triphosphate Pyrophosphohydrolase"/>
    <property type="match status" value="1"/>
</dbReference>
<dbReference type="PRINTS" id="PR00502">
    <property type="entry name" value="NUDIXFAMILY"/>
</dbReference>
<dbReference type="PROSITE" id="PS00893">
    <property type="entry name" value="NUDIX_BOX"/>
    <property type="match status" value="1"/>
</dbReference>
<evidence type="ECO:0000313" key="6">
    <source>
        <dbReference type="Proteomes" id="UP000245720"/>
    </source>
</evidence>